<dbReference type="AlphaFoldDB" id="A0A915LEI2"/>
<keyword evidence="3" id="KW-0378">Hydrolase</keyword>
<evidence type="ECO:0000256" key="6">
    <source>
        <dbReference type="PROSITE-ProRule" id="PRU00047"/>
    </source>
</evidence>
<dbReference type="SUPFAM" id="SSF52540">
    <property type="entry name" value="P-loop containing nucleoside triphosphate hydrolases"/>
    <property type="match status" value="1"/>
</dbReference>
<keyword evidence="4" id="KW-0347">Helicase</keyword>
<dbReference type="Proteomes" id="UP000887561">
    <property type="component" value="Unplaced"/>
</dbReference>
<feature type="region of interest" description="Disordered" evidence="7">
    <location>
        <begin position="41"/>
        <end position="88"/>
    </location>
</feature>
<keyword evidence="2" id="KW-0547">Nucleotide-binding</keyword>
<evidence type="ECO:0000313" key="10">
    <source>
        <dbReference type="WBParaSite" id="scaffold11064_cov171.g15288"/>
    </source>
</evidence>
<dbReference type="InterPro" id="IPR001878">
    <property type="entry name" value="Znf_CCHC"/>
</dbReference>
<feature type="domain" description="CCHC-type" evidence="8">
    <location>
        <begin position="813"/>
        <end position="826"/>
    </location>
</feature>
<organism evidence="9 10">
    <name type="scientific">Meloidogyne javanica</name>
    <name type="common">Root-knot nematode worm</name>
    <dbReference type="NCBI Taxonomy" id="6303"/>
    <lineage>
        <taxon>Eukaryota</taxon>
        <taxon>Metazoa</taxon>
        <taxon>Ecdysozoa</taxon>
        <taxon>Nematoda</taxon>
        <taxon>Chromadorea</taxon>
        <taxon>Rhabditida</taxon>
        <taxon>Tylenchina</taxon>
        <taxon>Tylenchomorpha</taxon>
        <taxon>Tylenchoidea</taxon>
        <taxon>Meloidogynidae</taxon>
        <taxon>Meloidogyninae</taxon>
        <taxon>Meloidogyne</taxon>
        <taxon>Meloidogyne incognita group</taxon>
    </lineage>
</organism>
<dbReference type="PANTHER" id="PTHR43788:SF16">
    <property type="entry name" value="HELICASE WITH ZINC FINGER 2"/>
    <property type="match status" value="1"/>
</dbReference>
<dbReference type="PROSITE" id="PS50158">
    <property type="entry name" value="ZF_CCHC"/>
    <property type="match status" value="1"/>
</dbReference>
<keyword evidence="5" id="KW-0067">ATP-binding</keyword>
<evidence type="ECO:0000259" key="8">
    <source>
        <dbReference type="PROSITE" id="PS50158"/>
    </source>
</evidence>
<evidence type="ECO:0000256" key="4">
    <source>
        <dbReference type="ARBA" id="ARBA00022806"/>
    </source>
</evidence>
<protein>
    <submittedName>
        <fullName evidence="10">CCHC-type domain-containing protein</fullName>
    </submittedName>
</protein>
<dbReference type="InterPro" id="IPR047187">
    <property type="entry name" value="SF1_C_Upf1"/>
</dbReference>
<dbReference type="GO" id="GO:0016787">
    <property type="term" value="F:hydrolase activity"/>
    <property type="evidence" value="ECO:0007669"/>
    <property type="project" value="UniProtKB-KW"/>
</dbReference>
<keyword evidence="6" id="KW-0862">Zinc</keyword>
<evidence type="ECO:0000256" key="1">
    <source>
        <dbReference type="ARBA" id="ARBA00007913"/>
    </source>
</evidence>
<dbReference type="InterPro" id="IPR041677">
    <property type="entry name" value="DNA2/NAM7_AAA_11"/>
</dbReference>
<feature type="compositionally biased region" description="Basic residues" evidence="7">
    <location>
        <begin position="812"/>
        <end position="821"/>
    </location>
</feature>
<evidence type="ECO:0000256" key="7">
    <source>
        <dbReference type="SAM" id="MobiDB-lite"/>
    </source>
</evidence>
<dbReference type="GO" id="GO:0003676">
    <property type="term" value="F:nucleic acid binding"/>
    <property type="evidence" value="ECO:0007669"/>
    <property type="project" value="InterPro"/>
</dbReference>
<feature type="compositionally biased region" description="Acidic residues" evidence="7">
    <location>
        <begin position="73"/>
        <end position="85"/>
    </location>
</feature>
<accession>A0A915LEI2</accession>
<dbReference type="GO" id="GO:0043139">
    <property type="term" value="F:5'-3' DNA helicase activity"/>
    <property type="evidence" value="ECO:0007669"/>
    <property type="project" value="TreeGrafter"/>
</dbReference>
<dbReference type="InterPro" id="IPR036875">
    <property type="entry name" value="Znf_CCHC_sf"/>
</dbReference>
<dbReference type="WBParaSite" id="scaffold11064_cov171.g15288">
    <property type="protein sequence ID" value="scaffold11064_cov171.g15288"/>
    <property type="gene ID" value="scaffold11064_cov171.g15288"/>
</dbReference>
<dbReference type="GO" id="GO:0019899">
    <property type="term" value="F:enzyme binding"/>
    <property type="evidence" value="ECO:0007669"/>
    <property type="project" value="UniProtKB-ARBA"/>
</dbReference>
<feature type="compositionally biased region" description="Low complexity" evidence="7">
    <location>
        <begin position="793"/>
        <end position="811"/>
    </location>
</feature>
<evidence type="ECO:0000313" key="9">
    <source>
        <dbReference type="Proteomes" id="UP000887561"/>
    </source>
</evidence>
<reference evidence="10" key="1">
    <citation type="submission" date="2022-11" db="UniProtKB">
        <authorList>
            <consortium name="WormBaseParasite"/>
        </authorList>
    </citation>
    <scope>IDENTIFICATION</scope>
</reference>
<dbReference type="Pfam" id="PF13086">
    <property type="entry name" value="AAA_11"/>
    <property type="match status" value="1"/>
</dbReference>
<dbReference type="InterPro" id="IPR050534">
    <property type="entry name" value="Coronavir_polyprotein_1ab"/>
</dbReference>
<name>A0A915LEI2_MELJA</name>
<evidence type="ECO:0000256" key="2">
    <source>
        <dbReference type="ARBA" id="ARBA00022741"/>
    </source>
</evidence>
<dbReference type="GO" id="GO:0005524">
    <property type="term" value="F:ATP binding"/>
    <property type="evidence" value="ECO:0007669"/>
    <property type="project" value="UniProtKB-KW"/>
</dbReference>
<proteinExistence type="inferred from homology"/>
<dbReference type="GO" id="GO:0008270">
    <property type="term" value="F:zinc ion binding"/>
    <property type="evidence" value="ECO:0007669"/>
    <property type="project" value="UniProtKB-KW"/>
</dbReference>
<dbReference type="InterPro" id="IPR041679">
    <property type="entry name" value="DNA2/NAM7-like_C"/>
</dbReference>
<feature type="region of interest" description="Disordered" evidence="7">
    <location>
        <begin position="788"/>
        <end position="844"/>
    </location>
</feature>
<feature type="compositionally biased region" description="Basic and acidic residues" evidence="7">
    <location>
        <begin position="822"/>
        <end position="844"/>
    </location>
</feature>
<dbReference type="PANTHER" id="PTHR43788">
    <property type="entry name" value="DNA2/NAM7 HELICASE FAMILY MEMBER"/>
    <property type="match status" value="1"/>
</dbReference>
<dbReference type="Pfam" id="PF13087">
    <property type="entry name" value="AAA_12"/>
    <property type="match status" value="1"/>
</dbReference>
<keyword evidence="9" id="KW-1185">Reference proteome</keyword>
<evidence type="ECO:0000256" key="5">
    <source>
        <dbReference type="ARBA" id="ARBA00022840"/>
    </source>
</evidence>
<dbReference type="InterPro" id="IPR027417">
    <property type="entry name" value="P-loop_NTPase"/>
</dbReference>
<dbReference type="CDD" id="cd18808">
    <property type="entry name" value="SF1_C_Upf1"/>
    <property type="match status" value="1"/>
</dbReference>
<dbReference type="SUPFAM" id="SSF57756">
    <property type="entry name" value="Retrovirus zinc finger-like domains"/>
    <property type="match status" value="1"/>
</dbReference>
<comment type="similarity">
    <text evidence="1">Belongs to the DNA2/NAM7 helicase family.</text>
</comment>
<evidence type="ECO:0000256" key="3">
    <source>
        <dbReference type="ARBA" id="ARBA00022801"/>
    </source>
</evidence>
<keyword evidence="6" id="KW-0863">Zinc-finger</keyword>
<keyword evidence="6" id="KW-0479">Metal-binding</keyword>
<sequence length="844" mass="93887">MSSSGDEEMADMANEALASMAMEVDPDPAATLEQRIESMEEAPFVVNTPEVEDEPQEVQKERKMPFVAADPNIVEEEEEDDEENNETVSLAPTEAEEVEAWQNKQWDEAETDKEMRDAKRWMEVQDVVLYTVVQVHPSQKIAVKKGSKKSSWPTFMELVLSAAITACADRVETEIERFTIITQLEVLPGNAPAGTANVRVRHVVERKEDLVDMSKLWREDQPVHVRLAAPDAKYCGTGYIVNTERLEGQVGYILESQLFLAYQEARNYDAWEDWERVMNGAATEVEPLQSKKTLLQRATKFAMGEFTTAARLQNGLGVIMSVLLAQRTEQPAPRVGWAELFEAHNPVLNDLVGAQQQAAMLMLDSQPRVVFMQAPPGTGKTKASADIIAAYLREHEEARALIIAPLNVAVAKAVEEMVRTMERTGWHEEILALFSGSGKQKYAQDLERIGDHVLASAISAPQLFETLDDQQKNVVNRYIRACRVSPRMANEAGDRRQLSVYLEEYPEAVRSGLGLDTIIWNLDEAPGVDRATLEINYRSHPEVTACIEAGAYAAHNERLTPGRTAAEMDRLTGQTPINLPCKNMPLVLIHQTDPMVQDPTSFSASNPEQTRTVVDLLMVLRTRFTGTVRVICFYAGQAKEVGVALAEREMADIIVSTADGCQGHEADLAIVVTTKAGLTTVDGSGAFWNDERRVNVALSRGKFGMVVIGDFKMLWTAGGIWRRFLKKALEKTVAVTPDYIEAMADPEAEYENGVLVGPNGTVRASNFYDEWKEHDSNISQEVPASEFANLGFGQPSTSQPSTSRRSGQQPRLCHRCRRSGHLAKDCLENSPPRRNERGRGRGRR</sequence>
<dbReference type="Gene3D" id="3.40.50.300">
    <property type="entry name" value="P-loop containing nucleotide triphosphate hydrolases"/>
    <property type="match status" value="2"/>
</dbReference>